<evidence type="ECO:0000256" key="2">
    <source>
        <dbReference type="RuleBase" id="RU000363"/>
    </source>
</evidence>
<dbReference type="InterPro" id="IPR036291">
    <property type="entry name" value="NAD(P)-bd_dom_sf"/>
</dbReference>
<comment type="similarity">
    <text evidence="1 2">Belongs to the short-chain dehydrogenases/reductases (SDR) family.</text>
</comment>
<dbReference type="Proteomes" id="UP000295606">
    <property type="component" value="Unassembled WGS sequence"/>
</dbReference>
<accession>A0A4R5LK63</accession>
<dbReference type="AlphaFoldDB" id="A0A4R5LK63"/>
<dbReference type="InterPro" id="IPR020904">
    <property type="entry name" value="Sc_DH/Rdtase_CS"/>
</dbReference>
<comment type="caution">
    <text evidence="4">The sequence shown here is derived from an EMBL/GenBank/DDBJ whole genome shotgun (WGS) entry which is preliminary data.</text>
</comment>
<proteinExistence type="inferred from homology"/>
<dbReference type="PANTHER" id="PTHR42760:SF40">
    <property type="entry name" value="3-OXOACYL-[ACYL-CARRIER-PROTEIN] REDUCTASE, CHLOROPLASTIC"/>
    <property type="match status" value="1"/>
</dbReference>
<dbReference type="SUPFAM" id="SSF51735">
    <property type="entry name" value="NAD(P)-binding Rossmann-fold domains"/>
    <property type="match status" value="1"/>
</dbReference>
<name>A0A4R5LK63_9BURK</name>
<evidence type="ECO:0000256" key="1">
    <source>
        <dbReference type="ARBA" id="ARBA00006484"/>
    </source>
</evidence>
<dbReference type="FunFam" id="3.40.50.720:FF:000084">
    <property type="entry name" value="Short-chain dehydrogenase reductase"/>
    <property type="match status" value="1"/>
</dbReference>
<dbReference type="GO" id="GO:0030497">
    <property type="term" value="P:fatty acid elongation"/>
    <property type="evidence" value="ECO:0007669"/>
    <property type="project" value="TreeGrafter"/>
</dbReference>
<dbReference type="PRINTS" id="PR00081">
    <property type="entry name" value="GDHRDH"/>
</dbReference>
<organism evidence="4 5">
    <name type="scientific">Paraburkholderia guartelaensis</name>
    <dbReference type="NCBI Taxonomy" id="2546446"/>
    <lineage>
        <taxon>Bacteria</taxon>
        <taxon>Pseudomonadati</taxon>
        <taxon>Pseudomonadota</taxon>
        <taxon>Betaproteobacteria</taxon>
        <taxon>Burkholderiales</taxon>
        <taxon>Burkholderiaceae</taxon>
        <taxon>Paraburkholderia</taxon>
    </lineage>
</organism>
<sequence>MSDEFRGKTAIVTGGGTGIGRAISVALAKRGAAVAVIYSQSEQEALETRESITGSGGRAIALKADVADDSAVQVMTRAVADAFDGIDYLINNAGITRQLRFDDLDAISDDIWDSLVAVNVKGTFHCCRSAAPYLRKRPGSAIVNIGSIAGETGYGSSLPYAVSKSAVHGLTKALARALAPAIRVNCVAPGAVATRWWAGNEEKMRMLAGSLALQRVSTPEDIAETALMLLKAESMTGQVIKVENGQTL</sequence>
<protein>
    <submittedName>
        <fullName evidence="4">SDR family oxidoreductase</fullName>
    </submittedName>
</protein>
<dbReference type="PRINTS" id="PR00080">
    <property type="entry name" value="SDRFAMILY"/>
</dbReference>
<dbReference type="GO" id="GO:0016616">
    <property type="term" value="F:oxidoreductase activity, acting on the CH-OH group of donors, NAD or NADP as acceptor"/>
    <property type="evidence" value="ECO:0007669"/>
    <property type="project" value="UniProtKB-ARBA"/>
</dbReference>
<dbReference type="PANTHER" id="PTHR42760">
    <property type="entry name" value="SHORT-CHAIN DEHYDROGENASES/REDUCTASES FAMILY MEMBER"/>
    <property type="match status" value="1"/>
</dbReference>
<dbReference type="EMBL" id="SMOD01000003">
    <property type="protein sequence ID" value="TDG09934.1"/>
    <property type="molecule type" value="Genomic_DNA"/>
</dbReference>
<dbReference type="RefSeq" id="WP_133180858.1">
    <property type="nucleotide sequence ID" value="NZ_SMOD01000003.1"/>
</dbReference>
<dbReference type="Pfam" id="PF00106">
    <property type="entry name" value="adh_short"/>
    <property type="match status" value="1"/>
</dbReference>
<evidence type="ECO:0000313" key="5">
    <source>
        <dbReference type="Proteomes" id="UP000295606"/>
    </source>
</evidence>
<dbReference type="OrthoDB" id="9793499at2"/>
<feature type="domain" description="Ketoreductase" evidence="3">
    <location>
        <begin position="8"/>
        <end position="190"/>
    </location>
</feature>
<evidence type="ECO:0000259" key="3">
    <source>
        <dbReference type="SMART" id="SM00822"/>
    </source>
</evidence>
<dbReference type="Gene3D" id="3.40.50.720">
    <property type="entry name" value="NAD(P)-binding Rossmann-like Domain"/>
    <property type="match status" value="1"/>
</dbReference>
<dbReference type="InterPro" id="IPR057326">
    <property type="entry name" value="KR_dom"/>
</dbReference>
<dbReference type="InterPro" id="IPR002347">
    <property type="entry name" value="SDR_fam"/>
</dbReference>
<dbReference type="CDD" id="cd05233">
    <property type="entry name" value="SDR_c"/>
    <property type="match status" value="1"/>
</dbReference>
<dbReference type="PROSITE" id="PS00061">
    <property type="entry name" value="ADH_SHORT"/>
    <property type="match status" value="1"/>
</dbReference>
<gene>
    <name evidence="4" type="ORF">E1N52_05325</name>
</gene>
<dbReference type="SMART" id="SM00822">
    <property type="entry name" value="PKS_KR"/>
    <property type="match status" value="1"/>
</dbReference>
<reference evidence="4 5" key="1">
    <citation type="submission" date="2019-03" db="EMBL/GenBank/DDBJ databases">
        <title>Paraburkholderia sp. isolated from native Mimosa gymnas in Guartela State Park, Brazil.</title>
        <authorList>
            <person name="Paulitsch F."/>
            <person name="Hungria M."/>
            <person name="Delamuta J.R.M."/>
            <person name="Ribeiro R.A."/>
            <person name="Dall'Agnol R."/>
            <person name="Silva J.S.B."/>
        </authorList>
    </citation>
    <scope>NUCLEOTIDE SEQUENCE [LARGE SCALE GENOMIC DNA]</scope>
    <source>
        <strain evidence="4 5">CNPSo 3008</strain>
    </source>
</reference>
<evidence type="ECO:0000313" key="4">
    <source>
        <dbReference type="EMBL" id="TDG09934.1"/>
    </source>
</evidence>